<feature type="region of interest" description="Disordered" evidence="6">
    <location>
        <begin position="332"/>
        <end position="355"/>
    </location>
</feature>
<protein>
    <recommendedName>
        <fullName evidence="8">Rhodopsin domain-containing protein</fullName>
    </recommendedName>
</protein>
<keyword evidence="2 7" id="KW-0812">Transmembrane</keyword>
<keyword evidence="4 7" id="KW-0472">Membrane</keyword>
<proteinExistence type="inferred from homology"/>
<evidence type="ECO:0000256" key="3">
    <source>
        <dbReference type="ARBA" id="ARBA00022989"/>
    </source>
</evidence>
<feature type="compositionally biased region" description="Basic and acidic residues" evidence="6">
    <location>
        <begin position="339"/>
        <end position="353"/>
    </location>
</feature>
<evidence type="ECO:0000313" key="9">
    <source>
        <dbReference type="EMBL" id="KAJ5196688.1"/>
    </source>
</evidence>
<gene>
    <name evidence="9" type="ORF">N7449_007167</name>
</gene>
<name>A0A9W9MCB4_9EURO</name>
<dbReference type="InterPro" id="IPR052337">
    <property type="entry name" value="SAT4-like"/>
</dbReference>
<dbReference type="PANTHER" id="PTHR33048:SF155">
    <property type="entry name" value="INTEGRAL MEMBRANE PROTEIN"/>
    <property type="match status" value="1"/>
</dbReference>
<dbReference type="Proteomes" id="UP001150942">
    <property type="component" value="Unassembled WGS sequence"/>
</dbReference>
<evidence type="ECO:0000256" key="6">
    <source>
        <dbReference type="SAM" id="MobiDB-lite"/>
    </source>
</evidence>
<feature type="transmembrane region" description="Helical" evidence="7">
    <location>
        <begin position="20"/>
        <end position="39"/>
    </location>
</feature>
<feature type="domain" description="Rhodopsin" evidence="8">
    <location>
        <begin position="35"/>
        <end position="301"/>
    </location>
</feature>
<dbReference type="EMBL" id="JAPQKQ010000005">
    <property type="protein sequence ID" value="KAJ5196688.1"/>
    <property type="molecule type" value="Genomic_DNA"/>
</dbReference>
<organism evidence="9 10">
    <name type="scientific">Penicillium cf. viridicatum</name>
    <dbReference type="NCBI Taxonomy" id="2972119"/>
    <lineage>
        <taxon>Eukaryota</taxon>
        <taxon>Fungi</taxon>
        <taxon>Dikarya</taxon>
        <taxon>Ascomycota</taxon>
        <taxon>Pezizomycotina</taxon>
        <taxon>Eurotiomycetes</taxon>
        <taxon>Eurotiomycetidae</taxon>
        <taxon>Eurotiales</taxon>
        <taxon>Aspergillaceae</taxon>
        <taxon>Penicillium</taxon>
    </lineage>
</organism>
<feature type="transmembrane region" description="Helical" evidence="7">
    <location>
        <begin position="129"/>
        <end position="152"/>
    </location>
</feature>
<evidence type="ECO:0000256" key="4">
    <source>
        <dbReference type="ARBA" id="ARBA00023136"/>
    </source>
</evidence>
<dbReference type="OrthoDB" id="5417887at2759"/>
<comment type="similarity">
    <text evidence="5">Belongs to the SAT4 family.</text>
</comment>
<evidence type="ECO:0000259" key="8">
    <source>
        <dbReference type="Pfam" id="PF20684"/>
    </source>
</evidence>
<keyword evidence="10" id="KW-1185">Reference proteome</keyword>
<accession>A0A9W9MCB4</accession>
<dbReference type="PANTHER" id="PTHR33048">
    <property type="entry name" value="PTH11-LIKE INTEGRAL MEMBRANE PROTEIN (AFU_ORTHOLOGUE AFUA_5G11245)"/>
    <property type="match status" value="1"/>
</dbReference>
<evidence type="ECO:0000313" key="10">
    <source>
        <dbReference type="Proteomes" id="UP001150942"/>
    </source>
</evidence>
<comment type="caution">
    <text evidence="9">The sequence shown here is derived from an EMBL/GenBank/DDBJ whole genome shotgun (WGS) entry which is preliminary data.</text>
</comment>
<feature type="transmembrane region" description="Helical" evidence="7">
    <location>
        <begin position="51"/>
        <end position="76"/>
    </location>
</feature>
<evidence type="ECO:0000256" key="7">
    <source>
        <dbReference type="SAM" id="Phobius"/>
    </source>
</evidence>
<reference evidence="9" key="1">
    <citation type="submission" date="2022-11" db="EMBL/GenBank/DDBJ databases">
        <authorList>
            <person name="Petersen C."/>
        </authorList>
    </citation>
    <scope>NUCLEOTIDE SEQUENCE</scope>
    <source>
        <strain evidence="9">IBT 20477</strain>
    </source>
</reference>
<dbReference type="AlphaFoldDB" id="A0A9W9MCB4"/>
<evidence type="ECO:0000256" key="5">
    <source>
        <dbReference type="ARBA" id="ARBA00038359"/>
    </source>
</evidence>
<reference evidence="9" key="2">
    <citation type="journal article" date="2023" name="IMA Fungus">
        <title>Comparative genomic study of the Penicillium genus elucidates a diverse pangenome and 15 lateral gene transfer events.</title>
        <authorList>
            <person name="Petersen C."/>
            <person name="Sorensen T."/>
            <person name="Nielsen M.R."/>
            <person name="Sondergaard T.E."/>
            <person name="Sorensen J.L."/>
            <person name="Fitzpatrick D.A."/>
            <person name="Frisvad J.C."/>
            <person name="Nielsen K.L."/>
        </authorList>
    </citation>
    <scope>NUCLEOTIDE SEQUENCE</scope>
    <source>
        <strain evidence="9">IBT 20477</strain>
    </source>
</reference>
<dbReference type="InterPro" id="IPR049326">
    <property type="entry name" value="Rhodopsin_dom_fungi"/>
</dbReference>
<dbReference type="Pfam" id="PF20684">
    <property type="entry name" value="Fung_rhodopsin"/>
    <property type="match status" value="1"/>
</dbReference>
<feature type="transmembrane region" description="Helical" evidence="7">
    <location>
        <begin position="96"/>
        <end position="117"/>
    </location>
</feature>
<keyword evidence="3 7" id="KW-1133">Transmembrane helix</keyword>
<feature type="transmembrane region" description="Helical" evidence="7">
    <location>
        <begin position="207"/>
        <end position="225"/>
    </location>
</feature>
<evidence type="ECO:0000256" key="2">
    <source>
        <dbReference type="ARBA" id="ARBA00022692"/>
    </source>
</evidence>
<dbReference type="GO" id="GO:0016020">
    <property type="term" value="C:membrane"/>
    <property type="evidence" value="ECO:0007669"/>
    <property type="project" value="UniProtKB-SubCell"/>
</dbReference>
<comment type="subcellular location">
    <subcellularLocation>
        <location evidence="1">Membrane</location>
        <topology evidence="1">Multi-pass membrane protein</topology>
    </subcellularLocation>
</comment>
<sequence length="381" mass="42371">MAGSITDAPKTGNKGPEMMAVMWSMTTLATFLVIARLCVRQRMLRNFGFDDWLIGASMIFGLIFVATTTVSVIYGYGQHKINLESRSAELALMWNMISFIFGIISFAIPKLAVAALLHRILNPNLTQRIIVWGLVSLVAVIALVNILIYVTMCDPPQALWKSSMVLSGEAKCRNIWILINYATFNGGERCSMGLVILVIVTDYRHTWTAFSAFVDLSLAIYPGVVLFKLQMSLRKKIALTAALGLGTIAAATAMVKCTQIKGLADQADPTFSTVPLVIWTNVEANVVVIAACIPTLQPMLELILRKLKLVSTSKGHSKPSSYAQHKVYDNQMSSQAHVSKKERTNPLRKKESQESILNDLEQYQIRRTDEVHVEYEMQRPN</sequence>
<evidence type="ECO:0000256" key="1">
    <source>
        <dbReference type="ARBA" id="ARBA00004141"/>
    </source>
</evidence>